<dbReference type="PRINTS" id="PR00455">
    <property type="entry name" value="HTHTETR"/>
</dbReference>
<feature type="domain" description="HTH tetR-type" evidence="3">
    <location>
        <begin position="10"/>
        <end position="70"/>
    </location>
</feature>
<organism evidence="4 5">
    <name type="scientific">Portibacter lacus</name>
    <dbReference type="NCBI Taxonomy" id="1099794"/>
    <lineage>
        <taxon>Bacteria</taxon>
        <taxon>Pseudomonadati</taxon>
        <taxon>Bacteroidota</taxon>
        <taxon>Saprospiria</taxon>
        <taxon>Saprospirales</taxon>
        <taxon>Haliscomenobacteraceae</taxon>
        <taxon>Portibacter</taxon>
    </lineage>
</organism>
<evidence type="ECO:0000313" key="4">
    <source>
        <dbReference type="EMBL" id="GLR19479.1"/>
    </source>
</evidence>
<dbReference type="GO" id="GO:0003677">
    <property type="term" value="F:DNA binding"/>
    <property type="evidence" value="ECO:0007669"/>
    <property type="project" value="UniProtKB-UniRule"/>
</dbReference>
<accession>A0AA37STT3</accession>
<keyword evidence="5" id="KW-1185">Reference proteome</keyword>
<dbReference type="InterPro" id="IPR050624">
    <property type="entry name" value="HTH-type_Tx_Regulator"/>
</dbReference>
<dbReference type="PANTHER" id="PTHR43479">
    <property type="entry name" value="ACREF/ENVCD OPERON REPRESSOR-RELATED"/>
    <property type="match status" value="1"/>
</dbReference>
<reference evidence="4" key="2">
    <citation type="submission" date="2023-01" db="EMBL/GenBank/DDBJ databases">
        <title>Draft genome sequence of Portibacter lacus strain NBRC 108769.</title>
        <authorList>
            <person name="Sun Q."/>
            <person name="Mori K."/>
        </authorList>
    </citation>
    <scope>NUCLEOTIDE SEQUENCE</scope>
    <source>
        <strain evidence="4">NBRC 108769</strain>
    </source>
</reference>
<evidence type="ECO:0000259" key="3">
    <source>
        <dbReference type="PROSITE" id="PS50977"/>
    </source>
</evidence>
<dbReference type="InterPro" id="IPR001647">
    <property type="entry name" value="HTH_TetR"/>
</dbReference>
<name>A0AA37STT3_9BACT</name>
<evidence type="ECO:0000256" key="2">
    <source>
        <dbReference type="PROSITE-ProRule" id="PRU00335"/>
    </source>
</evidence>
<keyword evidence="1 2" id="KW-0238">DNA-binding</keyword>
<dbReference type="SUPFAM" id="SSF46689">
    <property type="entry name" value="Homeodomain-like"/>
    <property type="match status" value="1"/>
</dbReference>
<dbReference type="PANTHER" id="PTHR43479:SF11">
    <property type="entry name" value="ACREF_ENVCD OPERON REPRESSOR-RELATED"/>
    <property type="match status" value="1"/>
</dbReference>
<dbReference type="Proteomes" id="UP001156666">
    <property type="component" value="Unassembled WGS sequence"/>
</dbReference>
<dbReference type="AlphaFoldDB" id="A0AA37STT3"/>
<dbReference type="Pfam" id="PF00440">
    <property type="entry name" value="TetR_N"/>
    <property type="match status" value="1"/>
</dbReference>
<dbReference type="RefSeq" id="WP_235291824.1">
    <property type="nucleotide sequence ID" value="NZ_BSOH01000027.1"/>
</dbReference>
<proteinExistence type="predicted"/>
<sequence>MSESSDIKITKSVAALISVGKELFWKYGIKRITVEEICDKAEVSKMTFYRNFSNKHELALLIFKGVVAENVNSYNAIMSSEQTFPDKVKDLLDLKRRESKNMSVEFMEDVYSGDNEFAYLKNYISEYSSKFLVQLKGDFKTAQDEGFIRSDMNVDFIIFMLQKFQNVAEDPSLRKIYSSTEDLAMEVANLFFYGIMNENKE</sequence>
<feature type="DNA-binding region" description="H-T-H motif" evidence="2">
    <location>
        <begin position="33"/>
        <end position="52"/>
    </location>
</feature>
<dbReference type="InterPro" id="IPR009057">
    <property type="entry name" value="Homeodomain-like_sf"/>
</dbReference>
<reference evidence="4" key="1">
    <citation type="journal article" date="2014" name="Int. J. Syst. Evol. Microbiol.">
        <title>Complete genome sequence of Corynebacterium casei LMG S-19264T (=DSM 44701T), isolated from a smear-ripened cheese.</title>
        <authorList>
            <consortium name="US DOE Joint Genome Institute (JGI-PGF)"/>
            <person name="Walter F."/>
            <person name="Albersmeier A."/>
            <person name="Kalinowski J."/>
            <person name="Ruckert C."/>
        </authorList>
    </citation>
    <scope>NUCLEOTIDE SEQUENCE</scope>
    <source>
        <strain evidence="4">NBRC 108769</strain>
    </source>
</reference>
<dbReference type="Gene3D" id="1.10.357.10">
    <property type="entry name" value="Tetracycline Repressor, domain 2"/>
    <property type="match status" value="1"/>
</dbReference>
<comment type="caution">
    <text evidence="4">The sequence shown here is derived from an EMBL/GenBank/DDBJ whole genome shotgun (WGS) entry which is preliminary data.</text>
</comment>
<dbReference type="Gene3D" id="1.10.10.60">
    <property type="entry name" value="Homeodomain-like"/>
    <property type="match status" value="1"/>
</dbReference>
<protein>
    <submittedName>
        <fullName evidence="4">TetR family transcriptional regulator</fullName>
    </submittedName>
</protein>
<evidence type="ECO:0000256" key="1">
    <source>
        <dbReference type="ARBA" id="ARBA00023125"/>
    </source>
</evidence>
<dbReference type="PROSITE" id="PS50977">
    <property type="entry name" value="HTH_TETR_2"/>
    <property type="match status" value="1"/>
</dbReference>
<evidence type="ECO:0000313" key="5">
    <source>
        <dbReference type="Proteomes" id="UP001156666"/>
    </source>
</evidence>
<gene>
    <name evidence="4" type="ORF">GCM10007940_40950</name>
</gene>
<dbReference type="EMBL" id="BSOH01000027">
    <property type="protein sequence ID" value="GLR19479.1"/>
    <property type="molecule type" value="Genomic_DNA"/>
</dbReference>